<dbReference type="EMBL" id="LR536450">
    <property type="protein sequence ID" value="VFU09126.1"/>
    <property type="molecule type" value="Genomic_DNA"/>
</dbReference>
<dbReference type="AlphaFoldDB" id="A0A4U8Z1D2"/>
<feature type="region of interest" description="Disordered" evidence="1">
    <location>
        <begin position="133"/>
        <end position="158"/>
    </location>
</feature>
<dbReference type="Proteomes" id="UP000294360">
    <property type="component" value="Chromosome"/>
</dbReference>
<organism evidence="3 4">
    <name type="scientific">Methylocella tundrae</name>
    <dbReference type="NCBI Taxonomy" id="227605"/>
    <lineage>
        <taxon>Bacteria</taxon>
        <taxon>Pseudomonadati</taxon>
        <taxon>Pseudomonadota</taxon>
        <taxon>Alphaproteobacteria</taxon>
        <taxon>Hyphomicrobiales</taxon>
        <taxon>Beijerinckiaceae</taxon>
        <taxon>Methylocella</taxon>
    </lineage>
</organism>
<sequence length="158" mass="16337">MSSPAPFVAASGEQGALKMSPDMGKPFDPGFNRSSAAAARRSCGGRSWRPLEIAAMVAGFALYWPLGLAVIAWKFWQKKSGYEGDLFSFTREKWEGASNWSFGACASQGGALPRAAGATPGLAPAATALSMNGARANSPASKRSAASSSPPSANSRSF</sequence>
<feature type="transmembrane region" description="Helical" evidence="2">
    <location>
        <begin position="53"/>
        <end position="73"/>
    </location>
</feature>
<keyword evidence="2" id="KW-1133">Transmembrane helix</keyword>
<reference evidence="3 4" key="1">
    <citation type="submission" date="2019-03" db="EMBL/GenBank/DDBJ databases">
        <authorList>
            <person name="Kox A.R. M."/>
        </authorList>
    </citation>
    <scope>NUCLEOTIDE SEQUENCE [LARGE SCALE GENOMIC DNA]</scope>
    <source>
        <strain evidence="3">MTUNDRAET4 annotated genome</strain>
    </source>
</reference>
<accession>A0A4U8Z1D2</accession>
<evidence type="ECO:0000256" key="2">
    <source>
        <dbReference type="SAM" id="Phobius"/>
    </source>
</evidence>
<gene>
    <name evidence="3" type="ORF">MTUNDRAET4_2233</name>
</gene>
<name>A0A4U8Z1D2_METTU</name>
<keyword evidence="2" id="KW-0812">Transmembrane</keyword>
<evidence type="ECO:0000313" key="4">
    <source>
        <dbReference type="Proteomes" id="UP000294360"/>
    </source>
</evidence>
<dbReference type="InterPro" id="IPR021273">
    <property type="entry name" value="DUF2852"/>
</dbReference>
<evidence type="ECO:0000313" key="3">
    <source>
        <dbReference type="EMBL" id="VFU09126.1"/>
    </source>
</evidence>
<keyword evidence="2" id="KW-0472">Membrane</keyword>
<dbReference type="Pfam" id="PF11014">
    <property type="entry name" value="DUF2852"/>
    <property type="match status" value="1"/>
</dbReference>
<dbReference type="KEGG" id="mtun:MTUNDRAET4_2233"/>
<proteinExistence type="predicted"/>
<evidence type="ECO:0000256" key="1">
    <source>
        <dbReference type="SAM" id="MobiDB-lite"/>
    </source>
</evidence>
<protein>
    <submittedName>
        <fullName evidence="3">Uncharacterized protein</fullName>
    </submittedName>
</protein>